<dbReference type="HOGENOM" id="CLU_052068_0_0_1"/>
<name>T5A974_OPHSC</name>
<organism evidence="2 3">
    <name type="scientific">Ophiocordyceps sinensis (strain Co18 / CGMCC 3.14243)</name>
    <name type="common">Yarsagumba caterpillar fungus</name>
    <name type="synonym">Hirsutella sinensis</name>
    <dbReference type="NCBI Taxonomy" id="911162"/>
    <lineage>
        <taxon>Eukaryota</taxon>
        <taxon>Fungi</taxon>
        <taxon>Dikarya</taxon>
        <taxon>Ascomycota</taxon>
        <taxon>Pezizomycotina</taxon>
        <taxon>Sordariomycetes</taxon>
        <taxon>Hypocreomycetidae</taxon>
        <taxon>Hypocreales</taxon>
        <taxon>Ophiocordycipitaceae</taxon>
        <taxon>Ophiocordyceps</taxon>
    </lineage>
</organism>
<protein>
    <submittedName>
        <fullName evidence="2">Uncharacterized protein</fullName>
    </submittedName>
</protein>
<proteinExistence type="predicted"/>
<feature type="compositionally biased region" description="Basic residues" evidence="1">
    <location>
        <begin position="312"/>
        <end position="329"/>
    </location>
</feature>
<dbReference type="AlphaFoldDB" id="T5A974"/>
<sequence length="329" mass="37042">MDEAPPPSRSISQIVRLHCRERLLVRPIYWPDRHLELLGCSFGEPSPAPSTVPPVLFGIRGSGHVRRAFAENNYAKVVGRENALDMLLGEDGPCNERFGASGLALPSLTNRVARPNVRFSFNRRHVQTLKCNVFFPKIQEPDKWPPIVAARLDLTRMELLREALFEPHPHLAEAIEQCESARALAYAKLQKITPKKPRHDPYIVAILIAIAQENSERVALNNEPSLSLLTASITSSFLRSLDDPSFVPSEPLSIPINITTVRYAPFRTFLDRLTPLVLPEIDLARLRDMKGDYDAPPSIVKDHEGTQTSRGMKSRMKHTRRKGKRKTGQ</sequence>
<dbReference type="EMBL" id="KE655021">
    <property type="protein sequence ID" value="EQK98291.1"/>
    <property type="molecule type" value="Genomic_DNA"/>
</dbReference>
<evidence type="ECO:0000256" key="1">
    <source>
        <dbReference type="SAM" id="MobiDB-lite"/>
    </source>
</evidence>
<reference evidence="2 3" key="1">
    <citation type="journal article" date="2013" name="Chin. Sci. Bull.">
        <title>Genome survey uncovers the secrets of sex and lifestyle in caterpillar fungus.</title>
        <authorList>
            <person name="Hu X."/>
            <person name="Zhang Y."/>
            <person name="Xiao G."/>
            <person name="Zheng P."/>
            <person name="Xia Y."/>
            <person name="Zhang X."/>
            <person name="St Leger R.J."/>
            <person name="Liu X."/>
            <person name="Wang C."/>
        </authorList>
    </citation>
    <scope>NUCLEOTIDE SEQUENCE [LARGE SCALE GENOMIC DNA]</scope>
    <source>
        <strain evidence="3">Co18 / CGMCC 3.14243</strain>
        <tissue evidence="2">Fruit-body</tissue>
    </source>
</reference>
<evidence type="ECO:0000313" key="2">
    <source>
        <dbReference type="EMBL" id="EQK98291.1"/>
    </source>
</evidence>
<dbReference type="eggNOG" id="ENOG502STGX">
    <property type="taxonomic scope" value="Eukaryota"/>
</dbReference>
<gene>
    <name evidence="2" type="ORF">OCS_05995</name>
</gene>
<accession>T5A974</accession>
<dbReference type="Proteomes" id="UP000019374">
    <property type="component" value="Unassembled WGS sequence"/>
</dbReference>
<dbReference type="OrthoDB" id="5343483at2759"/>
<evidence type="ECO:0000313" key="3">
    <source>
        <dbReference type="Proteomes" id="UP000019374"/>
    </source>
</evidence>
<feature type="region of interest" description="Disordered" evidence="1">
    <location>
        <begin position="294"/>
        <end position="329"/>
    </location>
</feature>